<dbReference type="Gene3D" id="2.40.170.20">
    <property type="entry name" value="TonB-dependent receptor, beta-barrel domain"/>
    <property type="match status" value="1"/>
</dbReference>
<dbReference type="Pfam" id="PF00593">
    <property type="entry name" value="TonB_dep_Rec_b-barrel"/>
    <property type="match status" value="1"/>
</dbReference>
<keyword evidence="3 8" id="KW-0732">Signal</keyword>
<sequence length="1042" mass="114144">MQHHRRTVIALAAAQAALIGSSLALAQTPPAPPPAASDAAPRAEQAAKDDKADKADKAARKIDTVVVSGQRAALQSAQRIKQNADEIVDSVVADDIGKLPDKSVTEVLQRIAGVSIDRTLNRSDPQQGVGDGIAHFAAEGTGVMVRGLSYVRSELNGRDSFSANGGRSLSFEDVPPELMAGVDVYKNPSAEQIEGAVGGLVNLRTAMPFDFPGFKAAFSAEASRAPLRGKTEPSFSGMVSNRWNTDLGQFGALLDLAHSRIATHSDGLSISPYYPRNNAVVGDTSGTQRWITPGGSWTSNDFDRTRDGLYAALQWRKDSLSSSVTFFRSKYRMNTTENAFFLATDPIKLQVDADAIFDANGALLAGTLRAPTDGAPDRPEVRGIGFGTDTRVAGRKADTRDLSWNLAWKPSDRWELRSDLQHVKAKTDGYDYTVGTGGWTPKQTVDLRGSLPVFSFDDADRAHLTNPANYYWGFAQEHRDHAVATETAWRGDLKYSFEHPVLNDLRFGVRLTDRSGSTSSTHDSNWAQITAPWAVIPAGSTNAWQPLTQLSWMSDPRFSGDNTLFHFNRFFDGRVSVPPSVVVPDKSLATGFPASFQKLHGYTQAVCIDPCPSWVIWSPAKYGDDKGLNEQDERTQAAYSQLRFSFDDLPYPVDGNIGVRVVHTKSSATGYTLFTPPQPMPGLPVIPAQSERQSFDNSYTNVLPSLNLRLKASNELQFRLAASKGMTRPEFWQMQAYTTLSQTPRTRQENGQTVLDSVTYTGSALGNPMLKPTRSSNLDLTGEYYFGRSSSFTVAVFNKQLKDVIVGRTTLYRLNDTAGDPHDFLITAPVNGANGRARGVEVGFQTYFDKLPGLLAGLGVSGNYTYIDSRLTMNQGINREWCTPKDEVDSQLARDLYGCDTNGRVLGNLPMTGMSRNSYNVALLYDHGPVSARLAYSWRSKYLQAVNAYGTADGSGIDQNPASPNFGQSYSVNYALPTWGGDYGQLDLGVHYRVSEGLSIGFEAQNLNNAIYRQYMQQGIGLKERALFSTGRRYTLQMRYTF</sequence>
<reference evidence="11 12" key="1">
    <citation type="submission" date="2017-11" db="EMBL/GenBank/DDBJ databases">
        <title>Draft genome sequence of Mitsuaria sp. HWN-4.</title>
        <authorList>
            <person name="Gundlapally S.R."/>
        </authorList>
    </citation>
    <scope>NUCLEOTIDE SEQUENCE [LARGE SCALE GENOMIC DNA]</scope>
    <source>
        <strain evidence="11 12">HWN-4</strain>
    </source>
</reference>
<evidence type="ECO:0000256" key="8">
    <source>
        <dbReference type="SAM" id="SignalP"/>
    </source>
</evidence>
<dbReference type="EMBL" id="PEOG01000066">
    <property type="protein sequence ID" value="PIM51409.1"/>
    <property type="molecule type" value="Genomic_DNA"/>
</dbReference>
<dbReference type="GO" id="GO:0009279">
    <property type="term" value="C:cell outer membrane"/>
    <property type="evidence" value="ECO:0007669"/>
    <property type="project" value="UniProtKB-SubCell"/>
</dbReference>
<feature type="region of interest" description="Disordered" evidence="7">
    <location>
        <begin position="25"/>
        <end position="58"/>
    </location>
</feature>
<evidence type="ECO:0000313" key="12">
    <source>
        <dbReference type="Proteomes" id="UP000231501"/>
    </source>
</evidence>
<evidence type="ECO:0000256" key="5">
    <source>
        <dbReference type="ARBA" id="ARBA00023237"/>
    </source>
</evidence>
<dbReference type="SUPFAM" id="SSF56935">
    <property type="entry name" value="Porins"/>
    <property type="match status" value="1"/>
</dbReference>
<evidence type="ECO:0000256" key="6">
    <source>
        <dbReference type="RuleBase" id="RU003357"/>
    </source>
</evidence>
<protein>
    <submittedName>
        <fullName evidence="11">TonB-dependent receptor</fullName>
    </submittedName>
</protein>
<evidence type="ECO:0000259" key="10">
    <source>
        <dbReference type="Pfam" id="PF07715"/>
    </source>
</evidence>
<keyword evidence="4 6" id="KW-0472">Membrane</keyword>
<evidence type="ECO:0000256" key="2">
    <source>
        <dbReference type="ARBA" id="ARBA00009810"/>
    </source>
</evidence>
<evidence type="ECO:0000259" key="9">
    <source>
        <dbReference type="Pfam" id="PF00593"/>
    </source>
</evidence>
<dbReference type="InterPro" id="IPR012910">
    <property type="entry name" value="Plug_dom"/>
</dbReference>
<keyword evidence="6" id="KW-0798">TonB box</keyword>
<keyword evidence="12" id="KW-1185">Reference proteome</keyword>
<feature type="signal peptide" evidence="8">
    <location>
        <begin position="1"/>
        <end position="26"/>
    </location>
</feature>
<dbReference type="InterPro" id="IPR010916">
    <property type="entry name" value="TonB_box_CS"/>
</dbReference>
<dbReference type="OrthoDB" id="5476657at2"/>
<dbReference type="NCBIfam" id="TIGR01782">
    <property type="entry name" value="TonB-Xanth-Caul"/>
    <property type="match status" value="1"/>
</dbReference>
<evidence type="ECO:0000313" key="11">
    <source>
        <dbReference type="EMBL" id="PIM51409.1"/>
    </source>
</evidence>
<comment type="subcellular location">
    <subcellularLocation>
        <location evidence="1 6">Cell outer membrane</location>
    </subcellularLocation>
</comment>
<comment type="similarity">
    <text evidence="2 6">Belongs to the TonB-dependent receptor family.</text>
</comment>
<accession>A0A2G9C784</accession>
<comment type="caution">
    <text evidence="11">The sequence shown here is derived from an EMBL/GenBank/DDBJ whole genome shotgun (WGS) entry which is preliminary data.</text>
</comment>
<dbReference type="Pfam" id="PF07715">
    <property type="entry name" value="Plug"/>
    <property type="match status" value="1"/>
</dbReference>
<dbReference type="InterPro" id="IPR000531">
    <property type="entry name" value="Beta-barrel_TonB"/>
</dbReference>
<dbReference type="Gene3D" id="2.170.130.10">
    <property type="entry name" value="TonB-dependent receptor, plug domain"/>
    <property type="match status" value="1"/>
</dbReference>
<feature type="chain" id="PRO_5013816018" evidence="8">
    <location>
        <begin position="27"/>
        <end position="1042"/>
    </location>
</feature>
<evidence type="ECO:0000256" key="3">
    <source>
        <dbReference type="ARBA" id="ARBA00022729"/>
    </source>
</evidence>
<dbReference type="RefSeq" id="WP_099863347.1">
    <property type="nucleotide sequence ID" value="NZ_PEOG01000066.1"/>
</dbReference>
<name>A0A2G9C784_9BURK</name>
<proteinExistence type="inferred from homology"/>
<dbReference type="PANTHER" id="PTHR40980:SF3">
    <property type="entry name" value="TONB-DEPENDENT RECEPTOR-LIKE BETA-BARREL DOMAIN-CONTAINING PROTEIN"/>
    <property type="match status" value="1"/>
</dbReference>
<dbReference type="InterPro" id="IPR036942">
    <property type="entry name" value="Beta-barrel_TonB_sf"/>
</dbReference>
<evidence type="ECO:0000256" key="1">
    <source>
        <dbReference type="ARBA" id="ARBA00004442"/>
    </source>
</evidence>
<dbReference type="AlphaFoldDB" id="A0A2G9C784"/>
<feature type="compositionally biased region" description="Basic and acidic residues" evidence="7">
    <location>
        <begin position="45"/>
        <end position="58"/>
    </location>
</feature>
<keyword evidence="5" id="KW-0998">Cell outer membrane</keyword>
<dbReference type="InterPro" id="IPR010104">
    <property type="entry name" value="TonB_rcpt_bac"/>
</dbReference>
<dbReference type="PANTHER" id="PTHR40980">
    <property type="entry name" value="PLUG DOMAIN-CONTAINING PROTEIN"/>
    <property type="match status" value="1"/>
</dbReference>
<feature type="domain" description="TonB-dependent receptor plug" evidence="10">
    <location>
        <begin position="82"/>
        <end position="199"/>
    </location>
</feature>
<dbReference type="Proteomes" id="UP000231501">
    <property type="component" value="Unassembled WGS sequence"/>
</dbReference>
<dbReference type="PROSITE" id="PS00430">
    <property type="entry name" value="TONB_DEPENDENT_REC_1"/>
    <property type="match status" value="1"/>
</dbReference>
<feature type="domain" description="TonB-dependent receptor-like beta-barrel" evidence="9">
    <location>
        <begin position="436"/>
        <end position="1007"/>
    </location>
</feature>
<gene>
    <name evidence="11" type="ORF">CS062_20050</name>
</gene>
<evidence type="ECO:0000256" key="7">
    <source>
        <dbReference type="SAM" id="MobiDB-lite"/>
    </source>
</evidence>
<dbReference type="InterPro" id="IPR037066">
    <property type="entry name" value="Plug_dom_sf"/>
</dbReference>
<keyword evidence="11" id="KW-0675">Receptor</keyword>
<evidence type="ECO:0000256" key="4">
    <source>
        <dbReference type="ARBA" id="ARBA00023136"/>
    </source>
</evidence>
<organism evidence="11 12">
    <name type="scientific">Roseateles chitinivorans</name>
    <dbReference type="NCBI Taxonomy" id="2917965"/>
    <lineage>
        <taxon>Bacteria</taxon>
        <taxon>Pseudomonadati</taxon>
        <taxon>Pseudomonadota</taxon>
        <taxon>Betaproteobacteria</taxon>
        <taxon>Burkholderiales</taxon>
        <taxon>Sphaerotilaceae</taxon>
        <taxon>Roseateles</taxon>
    </lineage>
</organism>